<reference evidence="2 3" key="1">
    <citation type="submission" date="2014-02" db="EMBL/GenBank/DDBJ databases">
        <title>The small core and large imbalanced accessory genome model reveals a collaborative survival strategy of Sorangium cellulosum strains in nature.</title>
        <authorList>
            <person name="Han K."/>
            <person name="Peng R."/>
            <person name="Blom J."/>
            <person name="Li Y.-Z."/>
        </authorList>
    </citation>
    <scope>NUCLEOTIDE SEQUENCE [LARGE SCALE GENOMIC DNA]</scope>
    <source>
        <strain evidence="2 3">So0011-07</strain>
    </source>
</reference>
<dbReference type="EMBL" id="JEMB01002741">
    <property type="protein sequence ID" value="KYF78759.1"/>
    <property type="molecule type" value="Genomic_DNA"/>
</dbReference>
<name>A0A150REQ6_SORCE</name>
<dbReference type="Pfam" id="PF25107">
    <property type="entry name" value="VWA7_N"/>
    <property type="match status" value="1"/>
</dbReference>
<dbReference type="InterPro" id="IPR056862">
    <property type="entry name" value="VWA7_N"/>
</dbReference>
<dbReference type="Proteomes" id="UP000075635">
    <property type="component" value="Unassembled WGS sequence"/>
</dbReference>
<feature type="domain" description="VWA7 N-terminal" evidence="1">
    <location>
        <begin position="66"/>
        <end position="156"/>
    </location>
</feature>
<evidence type="ECO:0000259" key="1">
    <source>
        <dbReference type="Pfam" id="PF25107"/>
    </source>
</evidence>
<comment type="caution">
    <text evidence="2">The sequence shown here is derived from an EMBL/GenBank/DDBJ whole genome shotgun (WGS) entry which is preliminary data.</text>
</comment>
<gene>
    <name evidence="2" type="ORF">BE17_46410</name>
</gene>
<proteinExistence type="predicted"/>
<dbReference type="PROSITE" id="PS51257">
    <property type="entry name" value="PROKAR_LIPOPROTEIN"/>
    <property type="match status" value="1"/>
</dbReference>
<accession>A0A150REQ6</accession>
<evidence type="ECO:0000313" key="3">
    <source>
        <dbReference type="Proteomes" id="UP000075635"/>
    </source>
</evidence>
<evidence type="ECO:0000313" key="2">
    <source>
        <dbReference type="EMBL" id="KYF78759.1"/>
    </source>
</evidence>
<protein>
    <recommendedName>
        <fullName evidence="1">VWA7 N-terminal domain-containing protein</fullName>
    </recommendedName>
</protein>
<sequence length="303" mass="32703">MLQDMHRHTALVVGVMGFSLMLGCAGEPGTGTAEALEESADAFSTTPGEPNHEEITISALSFLKPEVIKALTIGNVSTDATYHFNNEAHFDDCNFSGGAAFVAKKQAEAVKALDPRVALLNGDALAMLAFSRSLHAVQDFYAHSNWVELGGDVLVDQSLTPFPALRPYSAVRSTGFIVVQGPKPREKAVTRDDDAPYPEYAIVTVRERRTTAYGLVSGTVDYESGDFCPPPVAMTHDELSKDKTSLTDRVEQHLAAKSLAVRQTRHEWCRLNQLAHDAWGDAGTARLAAWVADPSSAPDCATE</sequence>
<dbReference type="AlphaFoldDB" id="A0A150REQ6"/>
<organism evidence="2 3">
    <name type="scientific">Sorangium cellulosum</name>
    <name type="common">Polyangium cellulosum</name>
    <dbReference type="NCBI Taxonomy" id="56"/>
    <lineage>
        <taxon>Bacteria</taxon>
        <taxon>Pseudomonadati</taxon>
        <taxon>Myxococcota</taxon>
        <taxon>Polyangia</taxon>
        <taxon>Polyangiales</taxon>
        <taxon>Polyangiaceae</taxon>
        <taxon>Sorangium</taxon>
    </lineage>
</organism>